<evidence type="ECO:0000313" key="2">
    <source>
        <dbReference type="Proteomes" id="UP000828390"/>
    </source>
</evidence>
<sequence>MAYSSNTLASLHVIVPKLDIKAHNQKPLDRAMFSYVRKQKASMRLIGIQVNDVYSLKRRTLSQGVAIKRNTTSYCANNVTDVFDKHISLCSPSLNSYYTQWPERHAISSKTDGKKTWRPDESRHLTDDTAYKIRYQHLDRETRIPGHVSASDRRSQRLGKVAKRSHLKQLIEEEERMRLQYSSDNDFLFW</sequence>
<reference evidence="1" key="2">
    <citation type="submission" date="2020-11" db="EMBL/GenBank/DDBJ databases">
        <authorList>
            <person name="McCartney M.A."/>
            <person name="Auch B."/>
            <person name="Kono T."/>
            <person name="Mallez S."/>
            <person name="Becker A."/>
            <person name="Gohl D.M."/>
            <person name="Silverstein K.A.T."/>
            <person name="Koren S."/>
            <person name="Bechman K.B."/>
            <person name="Herman A."/>
            <person name="Abrahante J.E."/>
            <person name="Garbe J."/>
        </authorList>
    </citation>
    <scope>NUCLEOTIDE SEQUENCE</scope>
    <source>
        <strain evidence="1">Duluth1</strain>
        <tissue evidence="1">Whole animal</tissue>
    </source>
</reference>
<gene>
    <name evidence="1" type="ORF">DPMN_110939</name>
</gene>
<dbReference type="AlphaFoldDB" id="A0A9D4KDB6"/>
<protein>
    <submittedName>
        <fullName evidence="1">Uncharacterized protein</fullName>
    </submittedName>
</protein>
<accession>A0A9D4KDB6</accession>
<evidence type="ECO:0000313" key="1">
    <source>
        <dbReference type="EMBL" id="KAH3837546.1"/>
    </source>
</evidence>
<comment type="caution">
    <text evidence="1">The sequence shown here is derived from an EMBL/GenBank/DDBJ whole genome shotgun (WGS) entry which is preliminary data.</text>
</comment>
<keyword evidence="2" id="KW-1185">Reference proteome</keyword>
<dbReference type="EMBL" id="JAIWYP010000004">
    <property type="protein sequence ID" value="KAH3837546.1"/>
    <property type="molecule type" value="Genomic_DNA"/>
</dbReference>
<reference evidence="1" key="1">
    <citation type="journal article" date="2019" name="bioRxiv">
        <title>The Genome of the Zebra Mussel, Dreissena polymorpha: A Resource for Invasive Species Research.</title>
        <authorList>
            <person name="McCartney M.A."/>
            <person name="Auch B."/>
            <person name="Kono T."/>
            <person name="Mallez S."/>
            <person name="Zhang Y."/>
            <person name="Obille A."/>
            <person name="Becker A."/>
            <person name="Abrahante J.E."/>
            <person name="Garbe J."/>
            <person name="Badalamenti J.P."/>
            <person name="Herman A."/>
            <person name="Mangelson H."/>
            <person name="Liachko I."/>
            <person name="Sullivan S."/>
            <person name="Sone E.D."/>
            <person name="Koren S."/>
            <person name="Silverstein K.A.T."/>
            <person name="Beckman K.B."/>
            <person name="Gohl D.M."/>
        </authorList>
    </citation>
    <scope>NUCLEOTIDE SEQUENCE</scope>
    <source>
        <strain evidence="1">Duluth1</strain>
        <tissue evidence="1">Whole animal</tissue>
    </source>
</reference>
<proteinExistence type="predicted"/>
<organism evidence="1 2">
    <name type="scientific">Dreissena polymorpha</name>
    <name type="common">Zebra mussel</name>
    <name type="synonym">Mytilus polymorpha</name>
    <dbReference type="NCBI Taxonomy" id="45954"/>
    <lineage>
        <taxon>Eukaryota</taxon>
        <taxon>Metazoa</taxon>
        <taxon>Spiralia</taxon>
        <taxon>Lophotrochozoa</taxon>
        <taxon>Mollusca</taxon>
        <taxon>Bivalvia</taxon>
        <taxon>Autobranchia</taxon>
        <taxon>Heteroconchia</taxon>
        <taxon>Euheterodonta</taxon>
        <taxon>Imparidentia</taxon>
        <taxon>Neoheterodontei</taxon>
        <taxon>Myida</taxon>
        <taxon>Dreissenoidea</taxon>
        <taxon>Dreissenidae</taxon>
        <taxon>Dreissena</taxon>
    </lineage>
</organism>
<dbReference type="Proteomes" id="UP000828390">
    <property type="component" value="Unassembled WGS sequence"/>
</dbReference>
<name>A0A9D4KDB6_DREPO</name>